<evidence type="ECO:0000313" key="8">
    <source>
        <dbReference type="EMBL" id="GET23072.1"/>
    </source>
</evidence>
<evidence type="ECO:0000313" key="10">
    <source>
        <dbReference type="Proteomes" id="UP000240621"/>
    </source>
</evidence>
<evidence type="ECO:0000256" key="3">
    <source>
        <dbReference type="ARBA" id="ARBA00022691"/>
    </source>
</evidence>
<sequence length="314" mass="35284">MISFGPIPSRRLGKSLGINNIVSPKTCTYNCVYCQVGKTKRHTTEQDAFYLPEVVFREVEKHLRRLKPDNYPDYLTFVSNGEPTLDLNLGESITRLKTLGIPVAVITNASLLNREEVRSSLALADWVSVKVDAANEATWKKLNRPVAGLSFDDYWSGVYLFADEFFGTLCSESMLVRNYNDDAGHLKQLAGMVKELSPQTAYLSIPIRPPAEKHVGRPAAEQLNTAWQLFNSVGLNTELLTGFEGVDAGYTGNAFEDILNITAVHPLREDALLKLLENDQADESVLQSLLHQRLIDKVQYRDKIFYLRHYNATS</sequence>
<accession>A0A2P8C5W8</accession>
<gene>
    <name evidence="9" type="ORF">CLV93_1177</name>
    <name evidence="8" type="ORF">JCM18694_33180</name>
</gene>
<dbReference type="PROSITE" id="PS51918">
    <property type="entry name" value="RADICAL_SAM"/>
    <property type="match status" value="1"/>
</dbReference>
<evidence type="ECO:0000256" key="4">
    <source>
        <dbReference type="ARBA" id="ARBA00022723"/>
    </source>
</evidence>
<dbReference type="SFLD" id="SFLDG01083">
    <property type="entry name" value="Uncharacterised_Radical_SAM_Su"/>
    <property type="match status" value="1"/>
</dbReference>
<evidence type="ECO:0000256" key="6">
    <source>
        <dbReference type="ARBA" id="ARBA00023014"/>
    </source>
</evidence>
<dbReference type="PANTHER" id="PTHR43787">
    <property type="entry name" value="FEMO COFACTOR BIOSYNTHESIS PROTEIN NIFB-RELATED"/>
    <property type="match status" value="1"/>
</dbReference>
<keyword evidence="6" id="KW-0411">Iron-sulfur</keyword>
<keyword evidence="5" id="KW-0408">Iron</keyword>
<dbReference type="Pfam" id="PF04055">
    <property type="entry name" value="Radical_SAM"/>
    <property type="match status" value="1"/>
</dbReference>
<keyword evidence="2" id="KW-0004">4Fe-4S</keyword>
<protein>
    <submittedName>
        <fullName evidence="8">Radical SAM protein</fullName>
    </submittedName>
    <submittedName>
        <fullName evidence="9">Wyosine [tRNA(Phe)-imidazoG37] synthetase (Radical SAM superfamily)</fullName>
    </submittedName>
</protein>
<dbReference type="CDD" id="cd01335">
    <property type="entry name" value="Radical_SAM"/>
    <property type="match status" value="1"/>
</dbReference>
<dbReference type="RefSeq" id="WP_106543860.1">
    <property type="nucleotide sequence ID" value="NZ_BLAU01000001.1"/>
</dbReference>
<dbReference type="SUPFAM" id="SSF102114">
    <property type="entry name" value="Radical SAM enzymes"/>
    <property type="match status" value="1"/>
</dbReference>
<keyword evidence="3" id="KW-0949">S-adenosyl-L-methionine</keyword>
<evidence type="ECO:0000313" key="9">
    <source>
        <dbReference type="EMBL" id="PSK80363.1"/>
    </source>
</evidence>
<evidence type="ECO:0000256" key="5">
    <source>
        <dbReference type="ARBA" id="ARBA00023004"/>
    </source>
</evidence>
<reference evidence="9 10" key="1">
    <citation type="submission" date="2018-03" db="EMBL/GenBank/DDBJ databases">
        <title>Genomic Encyclopedia of Archaeal and Bacterial Type Strains, Phase II (KMG-II): from individual species to whole genera.</title>
        <authorList>
            <person name="Goeker M."/>
        </authorList>
    </citation>
    <scope>NUCLEOTIDE SEQUENCE [LARGE SCALE GENOMIC DNA]</scope>
    <source>
        <strain evidence="9 10">DSM 27267</strain>
    </source>
</reference>
<evidence type="ECO:0000256" key="2">
    <source>
        <dbReference type="ARBA" id="ARBA00022485"/>
    </source>
</evidence>
<evidence type="ECO:0000256" key="1">
    <source>
        <dbReference type="ARBA" id="ARBA00001966"/>
    </source>
</evidence>
<comment type="cofactor">
    <cofactor evidence="1">
        <name>[4Fe-4S] cluster</name>
        <dbReference type="ChEBI" id="CHEBI:49883"/>
    </cofactor>
</comment>
<feature type="domain" description="Radical SAM core" evidence="7">
    <location>
        <begin position="12"/>
        <end position="244"/>
    </location>
</feature>
<proteinExistence type="predicted"/>
<dbReference type="InterPro" id="IPR040084">
    <property type="entry name" value="GTPase_Obg"/>
</dbReference>
<keyword evidence="4" id="KW-0479">Metal-binding</keyword>
<dbReference type="GO" id="GO:0003824">
    <property type="term" value="F:catalytic activity"/>
    <property type="evidence" value="ECO:0007669"/>
    <property type="project" value="InterPro"/>
</dbReference>
<dbReference type="InterPro" id="IPR058240">
    <property type="entry name" value="rSAM_sf"/>
</dbReference>
<reference evidence="8 11" key="2">
    <citation type="submission" date="2019-10" db="EMBL/GenBank/DDBJ databases">
        <title>Prolixibacter strains distinguished by the presence of nitrate reductase genes were adept at nitrate-dependent anaerobic corrosion of metallic iron and carbon steel.</title>
        <authorList>
            <person name="Iino T."/>
            <person name="Shono N."/>
            <person name="Ito K."/>
            <person name="Nakamura R."/>
            <person name="Sueoka K."/>
            <person name="Harayama S."/>
            <person name="Ohkuma M."/>
        </authorList>
    </citation>
    <scope>NUCLEOTIDE SEQUENCE [LARGE SCALE GENOMIC DNA]</scope>
    <source>
        <strain evidence="8 11">MIC1-1</strain>
    </source>
</reference>
<dbReference type="PANTHER" id="PTHR43787:SF11">
    <property type="entry name" value="UPF0026 PROTEIN SLR1464"/>
    <property type="match status" value="1"/>
</dbReference>
<dbReference type="SFLD" id="SFLDS00029">
    <property type="entry name" value="Radical_SAM"/>
    <property type="match status" value="1"/>
</dbReference>
<evidence type="ECO:0000313" key="11">
    <source>
        <dbReference type="Proteomes" id="UP000396862"/>
    </source>
</evidence>
<dbReference type="OrthoDB" id="9795504at2"/>
<dbReference type="Proteomes" id="UP000240621">
    <property type="component" value="Unassembled WGS sequence"/>
</dbReference>
<comment type="caution">
    <text evidence="9">The sequence shown here is derived from an EMBL/GenBank/DDBJ whole genome shotgun (WGS) entry which is preliminary data.</text>
</comment>
<dbReference type="GO" id="GO:0051539">
    <property type="term" value="F:4 iron, 4 sulfur cluster binding"/>
    <property type="evidence" value="ECO:0007669"/>
    <property type="project" value="UniProtKB-KW"/>
</dbReference>
<evidence type="ECO:0000259" key="7">
    <source>
        <dbReference type="PROSITE" id="PS51918"/>
    </source>
</evidence>
<dbReference type="InterPro" id="IPR013785">
    <property type="entry name" value="Aldolase_TIM"/>
</dbReference>
<dbReference type="AlphaFoldDB" id="A0A2P8C5W8"/>
<keyword evidence="11" id="KW-1185">Reference proteome</keyword>
<name>A0A2P8C5W8_9BACT</name>
<dbReference type="InterPro" id="IPR007197">
    <property type="entry name" value="rSAM"/>
</dbReference>
<organism evidence="9 10">
    <name type="scientific">Prolixibacter denitrificans</name>
    <dbReference type="NCBI Taxonomy" id="1541063"/>
    <lineage>
        <taxon>Bacteria</taxon>
        <taxon>Pseudomonadati</taxon>
        <taxon>Bacteroidota</taxon>
        <taxon>Bacteroidia</taxon>
        <taxon>Marinilabiliales</taxon>
        <taxon>Prolixibacteraceae</taxon>
        <taxon>Prolixibacter</taxon>
    </lineage>
</organism>
<dbReference type="EMBL" id="BLAU01000001">
    <property type="protein sequence ID" value="GET23072.1"/>
    <property type="molecule type" value="Genomic_DNA"/>
</dbReference>
<dbReference type="Gene3D" id="3.20.20.70">
    <property type="entry name" value="Aldolase class I"/>
    <property type="match status" value="1"/>
</dbReference>
<dbReference type="Proteomes" id="UP000396862">
    <property type="component" value="Unassembled WGS sequence"/>
</dbReference>
<dbReference type="GO" id="GO:0046872">
    <property type="term" value="F:metal ion binding"/>
    <property type="evidence" value="ECO:0007669"/>
    <property type="project" value="UniProtKB-KW"/>
</dbReference>
<dbReference type="EMBL" id="PYGC01000017">
    <property type="protein sequence ID" value="PSK80363.1"/>
    <property type="molecule type" value="Genomic_DNA"/>
</dbReference>